<dbReference type="RefSeq" id="WP_115169447.1">
    <property type="nucleotide sequence ID" value="NZ_UGYW01000002.1"/>
</dbReference>
<keyword evidence="1 6" id="KW-0597">Phosphoprotein</keyword>
<keyword evidence="2" id="KW-0902">Two-component regulatory system</keyword>
<dbReference type="Gene3D" id="3.40.50.2300">
    <property type="match status" value="1"/>
</dbReference>
<dbReference type="AlphaFoldDB" id="A0A380BMS3"/>
<dbReference type="PANTHER" id="PTHR48111:SF22">
    <property type="entry name" value="REGULATOR OF RPOS"/>
    <property type="match status" value="1"/>
</dbReference>
<dbReference type="Gene3D" id="6.10.250.690">
    <property type="match status" value="1"/>
</dbReference>
<reference evidence="10 11" key="1">
    <citation type="submission" date="2018-06" db="EMBL/GenBank/DDBJ databases">
        <authorList>
            <consortium name="Pathogen Informatics"/>
            <person name="Doyle S."/>
        </authorList>
    </citation>
    <scope>NUCLEOTIDE SEQUENCE [LARGE SCALE GENOMIC DNA]</scope>
    <source>
        <strain evidence="10 11">NCTC11388</strain>
    </source>
</reference>
<dbReference type="PROSITE" id="PS51755">
    <property type="entry name" value="OMPR_PHOB"/>
    <property type="match status" value="1"/>
</dbReference>
<dbReference type="PANTHER" id="PTHR48111">
    <property type="entry name" value="REGULATOR OF RPOS"/>
    <property type="match status" value="1"/>
</dbReference>
<dbReference type="GO" id="GO:0032993">
    <property type="term" value="C:protein-DNA complex"/>
    <property type="evidence" value="ECO:0007669"/>
    <property type="project" value="TreeGrafter"/>
</dbReference>
<evidence type="ECO:0000256" key="2">
    <source>
        <dbReference type="ARBA" id="ARBA00023012"/>
    </source>
</evidence>
<dbReference type="InterPro" id="IPR001789">
    <property type="entry name" value="Sig_transdc_resp-reg_receiver"/>
</dbReference>
<dbReference type="CDD" id="cd00383">
    <property type="entry name" value="trans_reg_C"/>
    <property type="match status" value="1"/>
</dbReference>
<dbReference type="InterPro" id="IPR039420">
    <property type="entry name" value="WalR-like"/>
</dbReference>
<protein>
    <submittedName>
        <fullName evidence="10">Response regulator ArlR</fullName>
    </submittedName>
</protein>
<dbReference type="InterPro" id="IPR036388">
    <property type="entry name" value="WH-like_DNA-bd_sf"/>
</dbReference>
<evidence type="ECO:0000256" key="6">
    <source>
        <dbReference type="PROSITE-ProRule" id="PRU00169"/>
    </source>
</evidence>
<gene>
    <name evidence="10" type="primary">arlR_1</name>
    <name evidence="10" type="ORF">NCTC11388_01187</name>
</gene>
<dbReference type="GO" id="GO:0005829">
    <property type="term" value="C:cytosol"/>
    <property type="evidence" value="ECO:0007669"/>
    <property type="project" value="TreeGrafter"/>
</dbReference>
<dbReference type="SMART" id="SM00862">
    <property type="entry name" value="Trans_reg_C"/>
    <property type="match status" value="1"/>
</dbReference>
<evidence type="ECO:0000313" key="10">
    <source>
        <dbReference type="EMBL" id="SUJ02900.1"/>
    </source>
</evidence>
<dbReference type="GO" id="GO:0006355">
    <property type="term" value="P:regulation of DNA-templated transcription"/>
    <property type="evidence" value="ECO:0007669"/>
    <property type="project" value="InterPro"/>
</dbReference>
<accession>A0A380BMS3</accession>
<dbReference type="PROSITE" id="PS50110">
    <property type="entry name" value="RESPONSE_REGULATORY"/>
    <property type="match status" value="1"/>
</dbReference>
<evidence type="ECO:0000313" key="11">
    <source>
        <dbReference type="Proteomes" id="UP000254893"/>
    </source>
</evidence>
<feature type="modified residue" description="4-aspartylphosphate" evidence="6">
    <location>
        <position position="51"/>
    </location>
</feature>
<dbReference type="GO" id="GO:0000976">
    <property type="term" value="F:transcription cis-regulatory region binding"/>
    <property type="evidence" value="ECO:0007669"/>
    <property type="project" value="TreeGrafter"/>
</dbReference>
<dbReference type="EMBL" id="UGYW01000002">
    <property type="protein sequence ID" value="SUJ02900.1"/>
    <property type="molecule type" value="Genomic_DNA"/>
</dbReference>
<dbReference type="InterPro" id="IPR001867">
    <property type="entry name" value="OmpR/PhoB-type_DNA-bd"/>
</dbReference>
<dbReference type="GO" id="GO:0000156">
    <property type="term" value="F:phosphorelay response regulator activity"/>
    <property type="evidence" value="ECO:0007669"/>
    <property type="project" value="TreeGrafter"/>
</dbReference>
<evidence type="ECO:0000256" key="5">
    <source>
        <dbReference type="ARBA" id="ARBA00023163"/>
    </source>
</evidence>
<evidence type="ECO:0000256" key="4">
    <source>
        <dbReference type="ARBA" id="ARBA00023125"/>
    </source>
</evidence>
<dbReference type="InterPro" id="IPR011006">
    <property type="entry name" value="CheY-like_superfamily"/>
</dbReference>
<dbReference type="Pfam" id="PF00486">
    <property type="entry name" value="Trans_reg_C"/>
    <property type="match status" value="1"/>
</dbReference>
<evidence type="ECO:0000256" key="7">
    <source>
        <dbReference type="PROSITE-ProRule" id="PRU01091"/>
    </source>
</evidence>
<feature type="domain" description="Response regulatory" evidence="8">
    <location>
        <begin position="2"/>
        <end position="115"/>
    </location>
</feature>
<dbReference type="Pfam" id="PF00072">
    <property type="entry name" value="Response_reg"/>
    <property type="match status" value="1"/>
</dbReference>
<proteinExistence type="predicted"/>
<name>A0A380BMS3_SPHSI</name>
<evidence type="ECO:0000256" key="3">
    <source>
        <dbReference type="ARBA" id="ARBA00023015"/>
    </source>
</evidence>
<dbReference type="Proteomes" id="UP000254893">
    <property type="component" value="Unassembled WGS sequence"/>
</dbReference>
<feature type="domain" description="OmpR/PhoB-type" evidence="9">
    <location>
        <begin position="123"/>
        <end position="223"/>
    </location>
</feature>
<keyword evidence="3" id="KW-0805">Transcription regulation</keyword>
<evidence type="ECO:0000256" key="1">
    <source>
        <dbReference type="ARBA" id="ARBA00022553"/>
    </source>
</evidence>
<evidence type="ECO:0000259" key="9">
    <source>
        <dbReference type="PROSITE" id="PS51755"/>
    </source>
</evidence>
<dbReference type="SMART" id="SM00448">
    <property type="entry name" value="REC"/>
    <property type="match status" value="1"/>
</dbReference>
<keyword evidence="4 7" id="KW-0238">DNA-binding</keyword>
<organism evidence="10 11">
    <name type="scientific">Sphingobacterium spiritivorum</name>
    <name type="common">Flavobacterium spiritivorum</name>
    <dbReference type="NCBI Taxonomy" id="258"/>
    <lineage>
        <taxon>Bacteria</taxon>
        <taxon>Pseudomonadati</taxon>
        <taxon>Bacteroidota</taxon>
        <taxon>Sphingobacteriia</taxon>
        <taxon>Sphingobacteriales</taxon>
        <taxon>Sphingobacteriaceae</taxon>
        <taxon>Sphingobacterium</taxon>
    </lineage>
</organism>
<feature type="DNA-binding region" description="OmpR/PhoB-type" evidence="7">
    <location>
        <begin position="123"/>
        <end position="223"/>
    </location>
</feature>
<dbReference type="Gene3D" id="1.10.10.10">
    <property type="entry name" value="Winged helix-like DNA-binding domain superfamily/Winged helix DNA-binding domain"/>
    <property type="match status" value="1"/>
</dbReference>
<keyword evidence="5" id="KW-0804">Transcription</keyword>
<dbReference type="SUPFAM" id="SSF52172">
    <property type="entry name" value="CheY-like"/>
    <property type="match status" value="1"/>
</dbReference>
<sequence>MKILIVEDELELQRSVQGFLEAEQYVVEVASDYSSASSKINLYTYDCILLDINLPGGNGLTLLDELRGKEQQHTIIISARDSIDDKIRGLDLGADDYLTKPFHLSELNARIKAVLRRKQLAGNPVVQLNNLEINYDTRSICVDDQDLHFSRKEFDVFSFFVLNKNKLVTKTALAEHVWGDDSDMADNLDFIYSQIKNIRKKLKEHHAQLEIQAIYGVGYKMSV</sequence>
<evidence type="ECO:0000259" key="8">
    <source>
        <dbReference type="PROSITE" id="PS50110"/>
    </source>
</evidence>